<feature type="transmembrane region" description="Helical" evidence="1">
    <location>
        <begin position="6"/>
        <end position="25"/>
    </location>
</feature>
<evidence type="ECO:0000256" key="1">
    <source>
        <dbReference type="SAM" id="Phobius"/>
    </source>
</evidence>
<dbReference type="EMBL" id="ADZX01000550">
    <property type="protein sequence ID" value="EFK96188.1"/>
    <property type="molecule type" value="Genomic_DNA"/>
</dbReference>
<dbReference type="AlphaFoldDB" id="D9PJS4"/>
<proteinExistence type="predicted"/>
<evidence type="ECO:0000313" key="2">
    <source>
        <dbReference type="EMBL" id="EFK96188.1"/>
    </source>
</evidence>
<protein>
    <submittedName>
        <fullName evidence="2">Uncharacterized protein</fullName>
    </submittedName>
</protein>
<organism evidence="2">
    <name type="scientific">sediment metagenome</name>
    <dbReference type="NCBI Taxonomy" id="749907"/>
    <lineage>
        <taxon>unclassified sequences</taxon>
        <taxon>metagenomes</taxon>
        <taxon>ecological metagenomes</taxon>
    </lineage>
</organism>
<comment type="caution">
    <text evidence="2">The sequence shown here is derived from an EMBL/GenBank/DDBJ whole genome shotgun (WGS) entry which is preliminary data.</text>
</comment>
<keyword evidence="1" id="KW-0812">Transmembrane</keyword>
<sequence>MYEKNIFFFILFTTIVILGLLTYLYNNPATEIPQLQDNDPTDRTVQIPEGWKEYRNTDMKIKLYYPPKLSIENQNRYSFLLLDNSSQGQVGNTNFLYFSYIPIFNAALSSEIYNANYDQLLKLLDINTGESVNISGVDDFVDWYTYTRLEDQKLDDKSFWVYENLNPWEFPGGTNEIRLIARDGNTVYLIGAYYSDESDLNKELILKIFSTLNFLKINDSEPTLETSEVIVPSEWLVYNDPKYGLTISHPENWDITPAPQEGFGGLIRLQGENSGENIWIEIGLHENLEKTDDISLRQIELSRSPSTRFEEERNIILNGLPVYQQLVPLVTGAGPDSKDYGIYNIFELDGRLFFLEAYTSQPFDQFEFVSQIIAGLSADNTNNQL</sequence>
<reference evidence="2" key="1">
    <citation type="submission" date="2010-07" db="EMBL/GenBank/DDBJ databases">
        <authorList>
            <consortium name="CONSOLIDER consortium CSD2007-00005"/>
            <person name="Guazzaroni M.-E."/>
            <person name="Richter M."/>
            <person name="Garcia-Salamanca A."/>
            <person name="Yarza P."/>
            <person name="Ferrer M."/>
        </authorList>
    </citation>
    <scope>NUCLEOTIDE SEQUENCE</scope>
</reference>
<keyword evidence="1" id="KW-1133">Transmembrane helix</keyword>
<name>D9PJS4_9ZZZZ</name>
<accession>D9PJS4</accession>
<reference evidence="2" key="2">
    <citation type="journal article" date="2011" name="Microb. Ecol.">
        <title>Taxonomic and Functional Metagenomic Profiling of the Microbial Community in the Anoxic Sediment of a Sub-saline Shallow Lake (Laguna de Carrizo, Central Spain).</title>
        <authorList>
            <person name="Ferrer M."/>
            <person name="Guazzaroni M.E."/>
            <person name="Richter M."/>
            <person name="Garcia-Salamanca A."/>
            <person name="Yarza P."/>
            <person name="Suarez-Suarez A."/>
            <person name="Solano J."/>
            <person name="Alcaide M."/>
            <person name="van Dillewijn P."/>
            <person name="Molina-Henares M.A."/>
            <person name="Lopez-Cortes N."/>
            <person name="Al-Ramahi Y."/>
            <person name="Guerrero C."/>
            <person name="Acosta A."/>
            <person name="de Eugenio L.I."/>
            <person name="Martinez V."/>
            <person name="Marques S."/>
            <person name="Rojo F."/>
            <person name="Santero E."/>
            <person name="Genilloud O."/>
            <person name="Perez-Perez J."/>
            <person name="Rossello-Mora R."/>
            <person name="Ramos J.L."/>
        </authorList>
    </citation>
    <scope>NUCLEOTIDE SEQUENCE</scope>
</reference>
<gene>
    <name evidence="2" type="ORF">LDC_1786</name>
</gene>
<keyword evidence="1" id="KW-0472">Membrane</keyword>